<evidence type="ECO:0000313" key="1">
    <source>
        <dbReference type="EMBL" id="KZE47643.1"/>
    </source>
</evidence>
<dbReference type="InterPro" id="IPR007349">
    <property type="entry name" value="DUF418"/>
</dbReference>
<dbReference type="RefSeq" id="WP_048004365.1">
    <property type="nucleotide sequence ID" value="NZ_CP047095.1"/>
</dbReference>
<dbReference type="Pfam" id="PF04235">
    <property type="entry name" value="DUF418"/>
    <property type="match status" value="1"/>
</dbReference>
<gene>
    <name evidence="1" type="ORF">AV649_20685</name>
</gene>
<dbReference type="EMBL" id="LQQY01000021">
    <property type="protein sequence ID" value="KZE47643.1"/>
    <property type="molecule type" value="Genomic_DNA"/>
</dbReference>
<dbReference type="PANTHER" id="PTHR30590:SF2">
    <property type="entry name" value="INNER MEMBRANE PROTEIN"/>
    <property type="match status" value="1"/>
</dbReference>
<organism evidence="1 2">
    <name type="scientific">Rossellomorea marisflavi</name>
    <dbReference type="NCBI Taxonomy" id="189381"/>
    <lineage>
        <taxon>Bacteria</taxon>
        <taxon>Bacillati</taxon>
        <taxon>Bacillota</taxon>
        <taxon>Bacilli</taxon>
        <taxon>Bacillales</taxon>
        <taxon>Bacillaceae</taxon>
        <taxon>Rossellomorea</taxon>
    </lineage>
</organism>
<dbReference type="OrthoDB" id="9807744at2"/>
<proteinExistence type="predicted"/>
<comment type="caution">
    <text evidence="1">The sequence shown here is derived from an EMBL/GenBank/DDBJ whole genome shotgun (WGS) entry which is preliminary data.</text>
</comment>
<reference evidence="2" key="1">
    <citation type="submission" date="2016-01" db="EMBL/GenBank/DDBJ databases">
        <title>Whole genome sequencing of Bhargavaea cecembensis T14.</title>
        <authorList>
            <person name="Hong K.W."/>
        </authorList>
    </citation>
    <scope>NUCLEOTIDE SEQUENCE [LARGE SCALE GENOMIC DNA]</scope>
    <source>
        <strain evidence="2">M19</strain>
    </source>
</reference>
<dbReference type="InterPro" id="IPR052529">
    <property type="entry name" value="Bact_Transport_Assoc"/>
</dbReference>
<protein>
    <submittedName>
        <fullName evidence="1">Uncharacterized protein</fullName>
    </submittedName>
</protein>
<dbReference type="Proteomes" id="UP000076510">
    <property type="component" value="Unassembled WGS sequence"/>
</dbReference>
<dbReference type="PANTHER" id="PTHR30590">
    <property type="entry name" value="INNER MEMBRANE PROTEIN"/>
    <property type="match status" value="1"/>
</dbReference>
<evidence type="ECO:0000313" key="2">
    <source>
        <dbReference type="Proteomes" id="UP000076510"/>
    </source>
</evidence>
<dbReference type="AlphaFoldDB" id="A0A0J5VHD4"/>
<sequence>MAVLSPVSQSERIISLDVIRGFSLLGILIINMISFHSPFLYMDPYSWWKTPGDTALYPWIDIFVQASFYPLFAMLFGYGLGIQKIRADVKGTSFYMFGIRRLLILLIIGCLHAFFIWSGDILINYAVFGLMLLLFMNLPGKWLMLLGGAMLLLPQVFFSSLLVLMTFVDPEGVSFYSDIASLQNSVAAYGNGSFSDIMSQRFSDWYAVNGPGNFIFLALSILPMMLLGAGASKLRLLEKVAIHKKAWLWIGISTLVIGTAVKSLPFLIEANTAYGYIQDFLGGPFLSVSYAIILSLLLQNQKILKWSKPIASMGKMSMTNYLLQSIIGTLIFYSYGLGLYGEVTLTTGTLLAIGIYIVQVIFSEIWLTYFKYGPVEKVWRSLSYGKRNLSPDRYHQTKGE</sequence>
<dbReference type="PATRIC" id="fig|189381.10.peg.3938"/>
<name>A0A0J5VHD4_9BACI</name>
<accession>A0A0J5VHD4</accession>